<feature type="non-terminal residue" evidence="21">
    <location>
        <position position="1"/>
    </location>
</feature>
<dbReference type="InterPro" id="IPR049337">
    <property type="entry name" value="TOR1A_C"/>
</dbReference>
<comment type="subunit">
    <text evidence="15">Homohexamer. Interacts with TOR1B; the interaction may be specific of neural tissues. Interacts (ATP-bound) with TOR1AIP1 and TOR1AIP2; the interactions induce ATPase activity. Interacts with KLHL14; preferentially when ATP-free. Interacts with KLC1 (via TPR repeats); the interaction associates TOR1A with the kinesin oligomeric complex. Interacts with COPS4; the interaction associates TOR1A with the CSN complex. Interacts with SNAPIN; the interaction is direct and associates SNAPIN with the CSN complex. Interacts with STON2. Interacts (ATP-bound) with SYNE3 (via KASH domain); the interaction is required for SYNE3 nuclear envelope localization. Interacts with VIM; the interaction associates TOR1A with the cytoskeleton. Interacts with PLEC. Interacts (ATP-bound) with SLC6A3; regulates SLC6A3 transport to the plasma membrane.</text>
</comment>
<dbReference type="GO" id="GO:0005524">
    <property type="term" value="F:ATP binding"/>
    <property type="evidence" value="ECO:0007669"/>
    <property type="project" value="InterPro"/>
</dbReference>
<evidence type="ECO:0000256" key="19">
    <source>
        <dbReference type="SAM" id="MobiDB-lite"/>
    </source>
</evidence>
<organism evidence="21 22">
    <name type="scientific">Eschrichtius robustus</name>
    <name type="common">California gray whale</name>
    <name type="synonym">Eschrichtius gibbosus</name>
    <dbReference type="NCBI Taxonomy" id="9764"/>
    <lineage>
        <taxon>Eukaryota</taxon>
        <taxon>Metazoa</taxon>
        <taxon>Chordata</taxon>
        <taxon>Craniata</taxon>
        <taxon>Vertebrata</taxon>
        <taxon>Euteleostomi</taxon>
        <taxon>Mammalia</taxon>
        <taxon>Eutheria</taxon>
        <taxon>Laurasiatheria</taxon>
        <taxon>Artiodactyla</taxon>
        <taxon>Whippomorpha</taxon>
        <taxon>Cetacea</taxon>
        <taxon>Mysticeti</taxon>
        <taxon>Eschrichtiidae</taxon>
        <taxon>Eschrichtius</taxon>
    </lineage>
</organism>
<evidence type="ECO:0000256" key="11">
    <source>
        <dbReference type="ARBA" id="ARBA00023180"/>
    </source>
</evidence>
<dbReference type="GO" id="GO:0030426">
    <property type="term" value="C:growth cone"/>
    <property type="evidence" value="ECO:0007669"/>
    <property type="project" value="UniProtKB-SubCell"/>
</dbReference>
<proteinExistence type="inferred from homology"/>
<dbReference type="InterPro" id="IPR010448">
    <property type="entry name" value="Torsin"/>
</dbReference>
<protein>
    <recommendedName>
        <fullName evidence="6">Torsin-1A</fullName>
    </recommendedName>
    <alternativeName>
        <fullName evidence="16">Dystonia 1 protein</fullName>
    </alternativeName>
</protein>
<comment type="caution">
    <text evidence="21">The sequence shown here is derived from an EMBL/GenBank/DDBJ whole genome shotgun (WGS) entry which is preliminary data.</text>
</comment>
<keyword evidence="9" id="KW-0770">Synapse</keyword>
<dbReference type="GO" id="GO:0005788">
    <property type="term" value="C:endoplasmic reticulum lumen"/>
    <property type="evidence" value="ECO:0007669"/>
    <property type="project" value="UniProtKB-SubCell"/>
</dbReference>
<evidence type="ECO:0000256" key="14">
    <source>
        <dbReference type="ARBA" id="ARBA00023329"/>
    </source>
</evidence>
<comment type="subcellular location">
    <subcellularLocation>
        <location evidence="4">Cell projection</location>
        <location evidence="4">Growth cone</location>
    </subcellularLocation>
    <subcellularLocation>
        <location evidence="1">Cytoplasmic vesicle membrane</location>
    </subcellularLocation>
    <subcellularLocation>
        <location evidence="2">Endoplasmic reticulum lumen</location>
    </subcellularLocation>
    <subcellularLocation>
        <location evidence="3">Nucleus membrane</location>
        <topology evidence="3">Peripheral membrane protein</topology>
    </subcellularLocation>
    <subcellularLocation>
        <location evidence="17">Synapse</location>
    </subcellularLocation>
</comment>
<feature type="compositionally biased region" description="Basic and acidic residues" evidence="19">
    <location>
        <begin position="26"/>
        <end position="37"/>
    </location>
</feature>
<evidence type="ECO:0000256" key="9">
    <source>
        <dbReference type="ARBA" id="ARBA00023018"/>
    </source>
</evidence>
<keyword evidence="12" id="KW-0539">Nucleus</keyword>
<dbReference type="FunFam" id="3.40.50.300:FF:000743">
    <property type="entry name" value="Torsin"/>
    <property type="match status" value="1"/>
</dbReference>
<dbReference type="AlphaFoldDB" id="A0AB34HNL4"/>
<accession>A0AB34HNL4</accession>
<evidence type="ECO:0000256" key="2">
    <source>
        <dbReference type="ARBA" id="ARBA00004319"/>
    </source>
</evidence>
<gene>
    <name evidence="21" type="ORF">J1605_019689</name>
</gene>
<comment type="similarity">
    <text evidence="5">Belongs to the ClpA/ClpB family. Torsin subfamily.</text>
</comment>
<dbReference type="Gene3D" id="3.40.50.300">
    <property type="entry name" value="P-loop containing nucleotide triphosphate hydrolases"/>
    <property type="match status" value="1"/>
</dbReference>
<evidence type="ECO:0000313" key="21">
    <source>
        <dbReference type="EMBL" id="KAJ8792470.1"/>
    </source>
</evidence>
<evidence type="ECO:0000256" key="16">
    <source>
        <dbReference type="ARBA" id="ARBA00033320"/>
    </source>
</evidence>
<dbReference type="GO" id="GO:0030659">
    <property type="term" value="C:cytoplasmic vesicle membrane"/>
    <property type="evidence" value="ECO:0007669"/>
    <property type="project" value="UniProtKB-SubCell"/>
</dbReference>
<comment type="catalytic activity">
    <reaction evidence="18">
        <text>ATP + H2O = ADP + phosphate + H(+)</text>
        <dbReference type="Rhea" id="RHEA:13065"/>
        <dbReference type="ChEBI" id="CHEBI:15377"/>
        <dbReference type="ChEBI" id="CHEBI:15378"/>
        <dbReference type="ChEBI" id="CHEBI:30616"/>
        <dbReference type="ChEBI" id="CHEBI:43474"/>
        <dbReference type="ChEBI" id="CHEBI:456216"/>
    </reaction>
</comment>
<evidence type="ECO:0000256" key="8">
    <source>
        <dbReference type="ARBA" id="ARBA00022824"/>
    </source>
</evidence>
<dbReference type="PANTHER" id="PTHR10760:SF15">
    <property type="entry name" value="TORSIN-1A"/>
    <property type="match status" value="1"/>
</dbReference>
<keyword evidence="11" id="KW-0325">Glycoprotein</keyword>
<evidence type="ECO:0000256" key="10">
    <source>
        <dbReference type="ARBA" id="ARBA00023136"/>
    </source>
</evidence>
<dbReference type="GO" id="GO:0034504">
    <property type="term" value="P:protein localization to nucleus"/>
    <property type="evidence" value="ECO:0007669"/>
    <property type="project" value="TreeGrafter"/>
</dbReference>
<evidence type="ECO:0000259" key="20">
    <source>
        <dbReference type="Pfam" id="PF21376"/>
    </source>
</evidence>
<keyword evidence="22" id="KW-1185">Reference proteome</keyword>
<keyword evidence="10" id="KW-0472">Membrane</keyword>
<keyword evidence="14" id="KW-0968">Cytoplasmic vesicle</keyword>
<dbReference type="GO" id="GO:0045202">
    <property type="term" value="C:synapse"/>
    <property type="evidence" value="ECO:0007669"/>
    <property type="project" value="UniProtKB-SubCell"/>
</dbReference>
<evidence type="ECO:0000313" key="22">
    <source>
        <dbReference type="Proteomes" id="UP001159641"/>
    </source>
</evidence>
<dbReference type="EMBL" id="JAIQCJ010001090">
    <property type="protein sequence ID" value="KAJ8792470.1"/>
    <property type="molecule type" value="Genomic_DNA"/>
</dbReference>
<dbReference type="InterPro" id="IPR027417">
    <property type="entry name" value="P-loop_NTPase"/>
</dbReference>
<dbReference type="PANTHER" id="PTHR10760">
    <property type="entry name" value="TORSIN"/>
    <property type="match status" value="1"/>
</dbReference>
<feature type="domain" description="Torsin-1A C-terminal" evidence="20">
    <location>
        <begin position="360"/>
        <end position="417"/>
    </location>
</feature>
<evidence type="ECO:0000256" key="4">
    <source>
        <dbReference type="ARBA" id="ARBA00004624"/>
    </source>
</evidence>
<dbReference type="GO" id="GO:0019894">
    <property type="term" value="F:kinesin binding"/>
    <property type="evidence" value="ECO:0007669"/>
    <property type="project" value="TreeGrafter"/>
</dbReference>
<dbReference type="GO" id="GO:0031965">
    <property type="term" value="C:nuclear membrane"/>
    <property type="evidence" value="ECO:0007669"/>
    <property type="project" value="UniProtKB-SubCell"/>
</dbReference>
<evidence type="ECO:0000256" key="12">
    <source>
        <dbReference type="ARBA" id="ARBA00023242"/>
    </source>
</evidence>
<dbReference type="SUPFAM" id="SSF52540">
    <property type="entry name" value="P-loop containing nucleoside triphosphate hydrolases"/>
    <property type="match status" value="1"/>
</dbReference>
<evidence type="ECO:0000256" key="7">
    <source>
        <dbReference type="ARBA" id="ARBA00022801"/>
    </source>
</evidence>
<dbReference type="Pfam" id="PF21376">
    <property type="entry name" value="TOR1A_C"/>
    <property type="match status" value="1"/>
</dbReference>
<keyword evidence="7" id="KW-0378">Hydrolase</keyword>
<feature type="region of interest" description="Disordered" evidence="19">
    <location>
        <begin position="1"/>
        <end position="37"/>
    </location>
</feature>
<evidence type="ECO:0000256" key="18">
    <source>
        <dbReference type="ARBA" id="ARBA00049360"/>
    </source>
</evidence>
<dbReference type="GO" id="GO:0016887">
    <property type="term" value="F:ATP hydrolysis activity"/>
    <property type="evidence" value="ECO:0007669"/>
    <property type="project" value="InterPro"/>
</dbReference>
<name>A0AB34HNL4_ESCRO</name>
<feature type="compositionally biased region" description="Basic residues" evidence="19">
    <location>
        <begin position="16"/>
        <end position="25"/>
    </location>
</feature>
<keyword evidence="8" id="KW-0256">Endoplasmic reticulum</keyword>
<evidence type="ECO:0000256" key="15">
    <source>
        <dbReference type="ARBA" id="ARBA00025909"/>
    </source>
</evidence>
<evidence type="ECO:0000256" key="6">
    <source>
        <dbReference type="ARBA" id="ARBA00013611"/>
    </source>
</evidence>
<evidence type="ECO:0000256" key="17">
    <source>
        <dbReference type="ARBA" id="ARBA00034103"/>
    </source>
</evidence>
<keyword evidence="13" id="KW-0966">Cell projection</keyword>
<dbReference type="Proteomes" id="UP001159641">
    <property type="component" value="Unassembled WGS sequence"/>
</dbReference>
<dbReference type="Pfam" id="PF06309">
    <property type="entry name" value="Torsin"/>
    <property type="match status" value="1"/>
</dbReference>
<evidence type="ECO:0000256" key="1">
    <source>
        <dbReference type="ARBA" id="ARBA00004156"/>
    </source>
</evidence>
<evidence type="ECO:0000256" key="13">
    <source>
        <dbReference type="ARBA" id="ARBA00023273"/>
    </source>
</evidence>
<reference evidence="21 22" key="1">
    <citation type="submission" date="2022-11" db="EMBL/GenBank/DDBJ databases">
        <title>Whole genome sequence of Eschrichtius robustus ER-17-0199.</title>
        <authorList>
            <person name="Bruniche-Olsen A."/>
            <person name="Black A.N."/>
            <person name="Fields C.J."/>
            <person name="Walden K."/>
            <person name="Dewoody J.A."/>
        </authorList>
    </citation>
    <scope>NUCLEOTIDE SEQUENCE [LARGE SCALE GENOMIC DNA]</scope>
    <source>
        <strain evidence="21">ER-17-0199</strain>
        <tissue evidence="21">Blubber</tissue>
    </source>
</reference>
<sequence length="420" mass="47047">GPSAQSRHGPAPHKDGGRRRRRRSARYKDGGPGGRDRKCSLAVAPVCGRRENARGGAGPGMKLSRAALGLVLLAPLAVRAVEPISLGLALAGVLTGYISYPRLYCLFAECCSQKQSLSRDALQKDLDSKLFGQHLAKKVILNAVSGFISNPKPKKPLTLSLHGWTGTGKNFVSKIIAENIYEGGLNSDYVHLFVATLHFPHVSNITLYKARAKFRDPSWMMLGLGFLCWGTGFGNSDQLQSWIRGNVSACARSIFIFDEMDKMHAGLIDAIKPYLDYYDNLDGVSYQKAIFVFLSNAGAERITDVALDFWRSGKQREEIKLRDMEHALSVSAFNNKNSGFWHSSLIDRNLIDYFVPFLPLEYKHLKMCIRVEMQSRGYEVDEDIVSRVAEEMTFFPKEERVFSDKGCKTVFTKLDYYYDD</sequence>
<dbReference type="GO" id="GO:0071763">
    <property type="term" value="P:nuclear membrane organization"/>
    <property type="evidence" value="ECO:0007669"/>
    <property type="project" value="TreeGrafter"/>
</dbReference>
<evidence type="ECO:0000256" key="3">
    <source>
        <dbReference type="ARBA" id="ARBA00004617"/>
    </source>
</evidence>
<evidence type="ECO:0000256" key="5">
    <source>
        <dbReference type="ARBA" id="ARBA00006235"/>
    </source>
</evidence>